<dbReference type="PROSITE" id="PS51257">
    <property type="entry name" value="PROKAR_LIPOPROTEIN"/>
    <property type="match status" value="1"/>
</dbReference>
<dbReference type="Proteomes" id="UP001500552">
    <property type="component" value="Unassembled WGS sequence"/>
</dbReference>
<comment type="caution">
    <text evidence="2">The sequence shown here is derived from an EMBL/GenBank/DDBJ whole genome shotgun (WGS) entry which is preliminary data.</text>
</comment>
<dbReference type="Gene3D" id="2.160.20.120">
    <property type="match status" value="1"/>
</dbReference>
<evidence type="ECO:0000259" key="1">
    <source>
        <dbReference type="Pfam" id="PF10988"/>
    </source>
</evidence>
<dbReference type="EMBL" id="BAABHC010000016">
    <property type="protein sequence ID" value="GAA4438222.1"/>
    <property type="molecule type" value="Genomic_DNA"/>
</dbReference>
<name>A0ABP8LXQ1_9BACT</name>
<gene>
    <name evidence="2" type="ORF">GCM10023188_33330</name>
</gene>
<organism evidence="2 3">
    <name type="scientific">Pontibacter saemangeumensis</name>
    <dbReference type="NCBI Taxonomy" id="1084525"/>
    <lineage>
        <taxon>Bacteria</taxon>
        <taxon>Pseudomonadati</taxon>
        <taxon>Bacteroidota</taxon>
        <taxon>Cytophagia</taxon>
        <taxon>Cytophagales</taxon>
        <taxon>Hymenobacteraceae</taxon>
        <taxon>Pontibacter</taxon>
    </lineage>
</organism>
<dbReference type="Pfam" id="PF10988">
    <property type="entry name" value="DUF2807"/>
    <property type="match status" value="1"/>
</dbReference>
<reference evidence="3" key="1">
    <citation type="journal article" date="2019" name="Int. J. Syst. Evol. Microbiol.">
        <title>The Global Catalogue of Microorganisms (GCM) 10K type strain sequencing project: providing services to taxonomists for standard genome sequencing and annotation.</title>
        <authorList>
            <consortium name="The Broad Institute Genomics Platform"/>
            <consortium name="The Broad Institute Genome Sequencing Center for Infectious Disease"/>
            <person name="Wu L."/>
            <person name="Ma J."/>
        </authorList>
    </citation>
    <scope>NUCLEOTIDE SEQUENCE [LARGE SCALE GENOMIC DNA]</scope>
    <source>
        <strain evidence="3">JCM 17926</strain>
    </source>
</reference>
<proteinExistence type="predicted"/>
<protein>
    <submittedName>
        <fullName evidence="2">Head GIN domain-containing protein</fullName>
    </submittedName>
</protein>
<dbReference type="InterPro" id="IPR021255">
    <property type="entry name" value="DUF2807"/>
</dbReference>
<feature type="domain" description="Putative auto-transporter adhesin head GIN" evidence="1">
    <location>
        <begin position="42"/>
        <end position="222"/>
    </location>
</feature>
<sequence length="237" mass="25212">MKNTFIPAAILAFAAFLTSCDEGGRCLKGEGDTETRTLDISRFEGVRVSGSTRVFITRGDRQGVEVKGQPNILDEMETAVEDGVWEIAFNRCLRDYETVAVYITVPALTSASVGGSGYVELEDEFTSDAFDASVSGSGDLKLRLDTDRLTSRISGSGTIHTAGEAERHSISISGSGNNNSFDLRAMETEVDISGSGQAEVAVRNSLDVEISGSGRVYHKGNPRVKADVSGSGKVISK</sequence>
<dbReference type="PANTHER" id="PTHR39200">
    <property type="entry name" value="HYPOTHETICAL EXPORTED PROTEIN"/>
    <property type="match status" value="1"/>
</dbReference>
<evidence type="ECO:0000313" key="3">
    <source>
        <dbReference type="Proteomes" id="UP001500552"/>
    </source>
</evidence>
<dbReference type="PANTHER" id="PTHR39200:SF1">
    <property type="entry name" value="AUTO-TRANSPORTER ADHESIN HEAD GIN DOMAIN-CONTAINING PROTEIN-RELATED"/>
    <property type="match status" value="1"/>
</dbReference>
<keyword evidence="3" id="KW-1185">Reference proteome</keyword>
<accession>A0ABP8LXQ1</accession>
<evidence type="ECO:0000313" key="2">
    <source>
        <dbReference type="EMBL" id="GAA4438222.1"/>
    </source>
</evidence>
<dbReference type="RefSeq" id="WP_345160664.1">
    <property type="nucleotide sequence ID" value="NZ_BAABHC010000016.1"/>
</dbReference>